<dbReference type="GO" id="GO:0003677">
    <property type="term" value="F:DNA binding"/>
    <property type="evidence" value="ECO:0007669"/>
    <property type="project" value="InterPro"/>
</dbReference>
<keyword evidence="4" id="KW-1185">Reference proteome</keyword>
<dbReference type="InterPro" id="IPR002104">
    <property type="entry name" value="Integrase_catalytic"/>
</dbReference>
<evidence type="ECO:0000313" key="3">
    <source>
        <dbReference type="EMBL" id="WAL60154.1"/>
    </source>
</evidence>
<feature type="domain" description="Tyr recombinase" evidence="2">
    <location>
        <begin position="219"/>
        <end position="389"/>
    </location>
</feature>
<dbReference type="GO" id="GO:0015074">
    <property type="term" value="P:DNA integration"/>
    <property type="evidence" value="ECO:0007669"/>
    <property type="project" value="InterPro"/>
</dbReference>
<sequence length="408" mass="46578">MPSSSFPSAQIPKAIATIDRQILQTNQRLKAARLGLRIERRGHTLNLRGTLPPRPGSHRLRNYQQRISLNLPATPAGLKQAEQEAKIIAAQIIQNTFDWHEYLPVVGGGRLSQMDISEKLAAFKADFFEQALQKSSIASVRTTWEKAYWPYIQKLETIAQASPQLSLSEAIYAAIDSTRPNSRSRQICCTALAALAKFLHVELPIDLKTLWGNYSPSRTQLRNLPSDQEIVSFFNQIPNPAWRWVYGIIATYGLRNHEVFFCDYSALETGNVEAMVEVLGTTKTGNHEVWPFHPEWVEQFNLRQIQLPAIETDLNHTTLQRIGQLVSRQFRRYQLPFSPYDLRHAWAVRTIHFGLPDAVAARMMGHSVTIHTRTYHRWLTHRDQQQAVQAALNQTKRRASLASDIRTD</sequence>
<dbReference type="AlphaFoldDB" id="A0A9E9C7A7"/>
<dbReference type="Gene3D" id="1.10.443.10">
    <property type="entry name" value="Intergrase catalytic core"/>
    <property type="match status" value="1"/>
</dbReference>
<dbReference type="RefSeq" id="WP_268610008.1">
    <property type="nucleotide sequence ID" value="NZ_CP113797.1"/>
</dbReference>
<protein>
    <submittedName>
        <fullName evidence="3">Site-specific integrase</fullName>
    </submittedName>
</protein>
<evidence type="ECO:0000313" key="4">
    <source>
        <dbReference type="Proteomes" id="UP001163152"/>
    </source>
</evidence>
<keyword evidence="1" id="KW-0233">DNA recombination</keyword>
<accession>A0A9E9C7A7</accession>
<dbReference type="KEGG" id="tsin:OXH18_23795"/>
<dbReference type="PROSITE" id="PS51898">
    <property type="entry name" value="TYR_RECOMBINASE"/>
    <property type="match status" value="1"/>
</dbReference>
<dbReference type="EMBL" id="CP113797">
    <property type="protein sequence ID" value="WAL60154.1"/>
    <property type="molecule type" value="Genomic_DNA"/>
</dbReference>
<dbReference type="GO" id="GO:0006310">
    <property type="term" value="P:DNA recombination"/>
    <property type="evidence" value="ECO:0007669"/>
    <property type="project" value="UniProtKB-KW"/>
</dbReference>
<dbReference type="InterPro" id="IPR011010">
    <property type="entry name" value="DNA_brk_join_enz"/>
</dbReference>
<evidence type="ECO:0000256" key="1">
    <source>
        <dbReference type="ARBA" id="ARBA00023172"/>
    </source>
</evidence>
<organism evidence="3 4">
    <name type="scientific">Thermocoleostomius sinensis A174</name>
    <dbReference type="NCBI Taxonomy" id="2016057"/>
    <lineage>
        <taxon>Bacteria</taxon>
        <taxon>Bacillati</taxon>
        <taxon>Cyanobacteriota</taxon>
        <taxon>Cyanophyceae</taxon>
        <taxon>Oculatellales</taxon>
        <taxon>Oculatellaceae</taxon>
        <taxon>Thermocoleostomius</taxon>
    </lineage>
</organism>
<proteinExistence type="predicted"/>
<dbReference type="CDD" id="cd00796">
    <property type="entry name" value="INT_Rci_Hp1_C"/>
    <property type="match status" value="1"/>
</dbReference>
<evidence type="ECO:0000259" key="2">
    <source>
        <dbReference type="PROSITE" id="PS51898"/>
    </source>
</evidence>
<dbReference type="SUPFAM" id="SSF56349">
    <property type="entry name" value="DNA breaking-rejoining enzymes"/>
    <property type="match status" value="1"/>
</dbReference>
<dbReference type="Proteomes" id="UP001163152">
    <property type="component" value="Chromosome"/>
</dbReference>
<name>A0A9E9C7A7_9CYAN</name>
<reference evidence="3" key="1">
    <citation type="submission" date="2022-12" db="EMBL/GenBank/DDBJ databases">
        <title>Polyphasic identification of a Novel Hot-Spring Cyanobacterium Ocullathermofonsia sinensis gen nov. sp. nov. and Genomic Insights on its Adaptations to the Thermal Habitat.</title>
        <authorList>
            <person name="Daroch M."/>
            <person name="Tang J."/>
            <person name="Jiang Y."/>
        </authorList>
    </citation>
    <scope>NUCLEOTIDE SEQUENCE</scope>
    <source>
        <strain evidence="3">PKUAC-SCTA174</strain>
    </source>
</reference>
<gene>
    <name evidence="3" type="ORF">OXH18_23795</name>
</gene>
<dbReference type="InterPro" id="IPR013762">
    <property type="entry name" value="Integrase-like_cat_sf"/>
</dbReference>